<dbReference type="SMART" id="SM00637">
    <property type="entry name" value="CBD_II"/>
    <property type="match status" value="1"/>
</dbReference>
<dbReference type="Pfam" id="PF00553">
    <property type="entry name" value="CBM_2"/>
    <property type="match status" value="1"/>
</dbReference>
<keyword evidence="1" id="KW-0732">Signal</keyword>
<evidence type="ECO:0000259" key="4">
    <source>
        <dbReference type="PROSITE" id="PS51173"/>
    </source>
</evidence>
<dbReference type="Gene3D" id="2.60.40.290">
    <property type="match status" value="1"/>
</dbReference>
<dbReference type="InterPro" id="IPR008965">
    <property type="entry name" value="CBM2/CBM3_carb-bd_dom_sf"/>
</dbReference>
<accession>A0ABZ1JG75</accession>
<dbReference type="Proteomes" id="UP001432166">
    <property type="component" value="Chromosome"/>
</dbReference>
<evidence type="ECO:0000256" key="2">
    <source>
        <dbReference type="ARBA" id="ARBA00023326"/>
    </source>
</evidence>
<evidence type="ECO:0000313" key="5">
    <source>
        <dbReference type="EMBL" id="WTP48735.1"/>
    </source>
</evidence>
<evidence type="ECO:0000313" key="6">
    <source>
        <dbReference type="Proteomes" id="UP001432166"/>
    </source>
</evidence>
<organism evidence="5 6">
    <name type="scientific">Streptomyces tauricus</name>
    <dbReference type="NCBI Taxonomy" id="68274"/>
    <lineage>
        <taxon>Bacteria</taxon>
        <taxon>Bacillati</taxon>
        <taxon>Actinomycetota</taxon>
        <taxon>Actinomycetes</taxon>
        <taxon>Kitasatosporales</taxon>
        <taxon>Streptomycetaceae</taxon>
        <taxon>Streptomyces</taxon>
        <taxon>Streptomyces aurantiacus group</taxon>
    </lineage>
</organism>
<name>A0ABZ1JG75_9ACTN</name>
<evidence type="ECO:0000256" key="1">
    <source>
        <dbReference type="ARBA" id="ARBA00022729"/>
    </source>
</evidence>
<dbReference type="EMBL" id="CP108133">
    <property type="protein sequence ID" value="WTP48735.1"/>
    <property type="molecule type" value="Genomic_DNA"/>
</dbReference>
<dbReference type="SUPFAM" id="SSF49384">
    <property type="entry name" value="Carbohydrate-binding domain"/>
    <property type="match status" value="1"/>
</dbReference>
<dbReference type="RefSeq" id="WP_265646857.1">
    <property type="nucleotide sequence ID" value="NZ_CP108133.1"/>
</dbReference>
<dbReference type="PROSITE" id="PS51173">
    <property type="entry name" value="CBM2"/>
    <property type="match status" value="1"/>
</dbReference>
<evidence type="ECO:0000256" key="3">
    <source>
        <dbReference type="SAM" id="MobiDB-lite"/>
    </source>
</evidence>
<proteinExistence type="predicted"/>
<gene>
    <name evidence="5" type="ORF">OG288_10780</name>
</gene>
<reference evidence="5" key="1">
    <citation type="submission" date="2022-10" db="EMBL/GenBank/DDBJ databases">
        <title>The complete genomes of actinobacterial strains from the NBC collection.</title>
        <authorList>
            <person name="Joergensen T.S."/>
            <person name="Alvarez Arevalo M."/>
            <person name="Sterndorff E.B."/>
            <person name="Faurdal D."/>
            <person name="Vuksanovic O."/>
            <person name="Mourched A.-S."/>
            <person name="Charusanti P."/>
            <person name="Shaw S."/>
            <person name="Blin K."/>
            <person name="Weber T."/>
        </authorList>
    </citation>
    <scope>NUCLEOTIDE SEQUENCE</scope>
    <source>
        <strain evidence="5">NBC_00189</strain>
    </source>
</reference>
<keyword evidence="6" id="KW-1185">Reference proteome</keyword>
<keyword evidence="2" id="KW-0624">Polysaccharide degradation</keyword>
<sequence length="508" mass="53498">MPDLPTPQDAAEATLFSECWDAVLSYADLCTGGSADARPLASEAFSRGIREARAAEAETGGKSFGRRARSPRLPRIPLLLTAVRQTAVAWEAQGHGDRLVPELRLWLNSEHAERFSGPPLHRPLALRGLRDMQEPDAALLWLTEVEAMPTAAVARRLGLDPAGVTEELQQVRGVFRDRCHRNHLDTPLAEECRSYARLLDAVTRSPAADVPDDLSRHLARCVECAEAAACLKHSGGGLPSALAGGVIGWGGLAYLERRRRAVESGLSRSAADDTDEPAGWTKENGGRARIGRAGLLAVAAGVSLLALVVTLVPFGSGDDGTETAAESAGRQPVGEQVPSFDGLPSGSGSGSVGESTSSTASPKTPKSSADAGAITGTGSEKEAQGDSSSSAEEDATAPNPSEPAVCHARYDLVSEWPDGFQATVTVKSDYALDTWRVGWTFRDGQKMTQMWDGTFAQKGSRVTATAADYNKSVAAGGSLAVGFLASWHDKNSPPVDFTLNGRSCTHSS</sequence>
<keyword evidence="2" id="KW-0119">Carbohydrate metabolism</keyword>
<dbReference type="InterPro" id="IPR012291">
    <property type="entry name" value="CBM2_carb-bd_dom_sf"/>
</dbReference>
<feature type="region of interest" description="Disordered" evidence="3">
    <location>
        <begin position="319"/>
        <end position="403"/>
    </location>
</feature>
<feature type="region of interest" description="Disordered" evidence="3">
    <location>
        <begin position="265"/>
        <end position="286"/>
    </location>
</feature>
<dbReference type="InterPro" id="IPR001919">
    <property type="entry name" value="CBD2"/>
</dbReference>
<feature type="domain" description="CBM2" evidence="4">
    <location>
        <begin position="399"/>
        <end position="507"/>
    </location>
</feature>
<feature type="compositionally biased region" description="Low complexity" evidence="3">
    <location>
        <begin position="352"/>
        <end position="369"/>
    </location>
</feature>
<protein>
    <submittedName>
        <fullName evidence="5">Cellulose-binding domain-containing protein</fullName>
    </submittedName>
</protein>